<evidence type="ECO:0000313" key="2">
    <source>
        <dbReference type="EnsemblFungi" id="MVLG_05255T0"/>
    </source>
</evidence>
<accession>U5HDP4</accession>
<dbReference type="SUPFAM" id="SSF53474">
    <property type="entry name" value="alpha/beta-Hydrolases"/>
    <property type="match status" value="1"/>
</dbReference>
<reference evidence="1 3" key="3">
    <citation type="journal article" date="2015" name="BMC Genomics">
        <title>Sex and parasites: genomic and transcriptomic analysis of Microbotryum lychnidis-dioicae, the biotrophic and plant-castrating anther smut fungus.</title>
        <authorList>
            <person name="Perlin M.H."/>
            <person name="Amselem J."/>
            <person name="Fontanillas E."/>
            <person name="Toh S.S."/>
            <person name="Chen Z."/>
            <person name="Goldberg J."/>
            <person name="Duplessis S."/>
            <person name="Henrissat B."/>
            <person name="Young S."/>
            <person name="Zeng Q."/>
            <person name="Aguileta G."/>
            <person name="Petit E."/>
            <person name="Badouin H."/>
            <person name="Andrews J."/>
            <person name="Razeeq D."/>
            <person name="Gabaldon T."/>
            <person name="Quesneville H."/>
            <person name="Giraud T."/>
            <person name="Hood M.E."/>
            <person name="Schultz D.J."/>
            <person name="Cuomo C.A."/>
        </authorList>
    </citation>
    <scope>NUCLEOTIDE SEQUENCE [LARGE SCALE GENOMIC DNA]</scope>
    <source>
        <strain evidence="3">p1A1 Lamole</strain>
        <strain evidence="1">P1A1 Lamole</strain>
    </source>
</reference>
<evidence type="ECO:0000313" key="1">
    <source>
        <dbReference type="EMBL" id="KDE04297.1"/>
    </source>
</evidence>
<gene>
    <name evidence="1" type="ORF">MVLG_05255</name>
</gene>
<dbReference type="EMBL" id="AEIJ01000536">
    <property type="status" value="NOT_ANNOTATED_CDS"/>
    <property type="molecule type" value="Genomic_DNA"/>
</dbReference>
<dbReference type="InParanoid" id="U5HDP4"/>
<reference evidence="2" key="4">
    <citation type="submission" date="2015-06" db="UniProtKB">
        <authorList>
            <consortium name="EnsemblFungi"/>
        </authorList>
    </citation>
    <scope>IDENTIFICATION</scope>
</reference>
<reference evidence="3" key="1">
    <citation type="submission" date="2010-11" db="EMBL/GenBank/DDBJ databases">
        <title>The genome sequence of Microbotryum violaceum strain p1A1 Lamole.</title>
        <authorList>
            <person name="Cuomo C."/>
            <person name="Perlin M."/>
            <person name="Young S.K."/>
            <person name="Zeng Q."/>
            <person name="Gargeya S."/>
            <person name="Alvarado L."/>
            <person name="Berlin A."/>
            <person name="Chapman S.B."/>
            <person name="Chen Z."/>
            <person name="Freedman E."/>
            <person name="Gellesch M."/>
            <person name="Goldberg J."/>
            <person name="Griggs A."/>
            <person name="Gujja S."/>
            <person name="Heilman E."/>
            <person name="Heiman D."/>
            <person name="Howarth C."/>
            <person name="Mehta T."/>
            <person name="Neiman D."/>
            <person name="Pearson M."/>
            <person name="Roberts A."/>
            <person name="Saif S."/>
            <person name="Shea T."/>
            <person name="Shenoy N."/>
            <person name="Sisk P."/>
            <person name="Stolte C."/>
            <person name="Sykes S."/>
            <person name="White J."/>
            <person name="Yandava C."/>
            <person name="Haas B."/>
            <person name="Nusbaum C."/>
            <person name="Birren B."/>
        </authorList>
    </citation>
    <scope>NUCLEOTIDE SEQUENCE [LARGE SCALE GENOMIC DNA]</scope>
    <source>
        <strain evidence="3">p1A1 Lamole</strain>
    </source>
</reference>
<dbReference type="OrthoDB" id="8119704at2759"/>
<dbReference type="EMBL" id="GL541710">
    <property type="protein sequence ID" value="KDE04297.1"/>
    <property type="molecule type" value="Genomic_DNA"/>
</dbReference>
<dbReference type="STRING" id="683840.U5HDP4"/>
<organism evidence="1">
    <name type="scientific">Microbotryum lychnidis-dioicae (strain p1A1 Lamole / MvSl-1064)</name>
    <name type="common">Anther smut fungus</name>
    <dbReference type="NCBI Taxonomy" id="683840"/>
    <lineage>
        <taxon>Eukaryota</taxon>
        <taxon>Fungi</taxon>
        <taxon>Dikarya</taxon>
        <taxon>Basidiomycota</taxon>
        <taxon>Pucciniomycotina</taxon>
        <taxon>Microbotryomycetes</taxon>
        <taxon>Microbotryales</taxon>
        <taxon>Microbotryaceae</taxon>
        <taxon>Microbotryum</taxon>
    </lineage>
</organism>
<sequence length="107" mass="11556">MSTSSAQYPPFAVSLFQRHDGYSFGYKVLGREHLGAKTPLVLVQGLSAVGLVDWLPLAQHLGNARPVLIFDNRGMGSSKIGKGHVADAFSIRDMSMDVISIVKVQTV</sequence>
<evidence type="ECO:0008006" key="4">
    <source>
        <dbReference type="Google" id="ProtNLM"/>
    </source>
</evidence>
<proteinExistence type="predicted"/>
<dbReference type="EnsemblFungi" id="MVLG_05255T0">
    <property type="protein sequence ID" value="MVLG_05255T0"/>
    <property type="gene ID" value="MVLG_05255"/>
</dbReference>
<protein>
    <recommendedName>
        <fullName evidence="4">AB hydrolase-1 domain-containing protein</fullName>
    </recommendedName>
</protein>
<reference evidence="1" key="2">
    <citation type="submission" date="2010-11" db="EMBL/GenBank/DDBJ databases">
        <authorList>
            <consortium name="The Broad Institute Genome Sequencing Platform"/>
            <person name="Earl A."/>
            <person name="Ward D."/>
            <person name="Feldgarden M."/>
            <person name="Gevers D."/>
            <person name="Butler R."/>
            <person name="Young S.K."/>
            <person name="Zeng Q."/>
            <person name="Gargeya S."/>
            <person name="Fitzgerald M."/>
            <person name="Haas B."/>
            <person name="Abouelleil A."/>
            <person name="Alvarado L."/>
            <person name="Arachchi H.M."/>
            <person name="Berlin A."/>
            <person name="Brown A."/>
            <person name="Chapman S.B."/>
            <person name="Chen Z."/>
            <person name="Dunbar C."/>
            <person name="Freedman E."/>
            <person name="Gearin G."/>
            <person name="Gellesch M."/>
            <person name="Goldberg J."/>
            <person name="Griggs A."/>
            <person name="Gujja S."/>
            <person name="Heilman E."/>
            <person name="Heiman D."/>
            <person name="Howarth C."/>
            <person name="Larson L."/>
            <person name="Lui A."/>
            <person name="MacDonald P.J.P."/>
            <person name="Mehta T."/>
            <person name="Montmayeur A."/>
            <person name="Murphy C."/>
            <person name="Neiman D."/>
            <person name="Pearson M."/>
            <person name="Priest M."/>
            <person name="Roberts A."/>
            <person name="Saif S."/>
            <person name="Shea T."/>
            <person name="Shenoy N."/>
            <person name="Sisk P."/>
            <person name="Stolte C."/>
            <person name="Sykes S."/>
            <person name="White J."/>
            <person name="Yandava C."/>
            <person name="Wortman J."/>
            <person name="Nusbaum C."/>
            <person name="Birren B."/>
        </authorList>
    </citation>
    <scope>NUCLEOTIDE SEQUENCE</scope>
    <source>
        <strain evidence="1">P1A1 Lamole</strain>
    </source>
</reference>
<dbReference type="Proteomes" id="UP000017200">
    <property type="component" value="Unassembled WGS sequence"/>
</dbReference>
<keyword evidence="3" id="KW-1185">Reference proteome</keyword>
<evidence type="ECO:0000313" key="3">
    <source>
        <dbReference type="Proteomes" id="UP000017200"/>
    </source>
</evidence>
<dbReference type="HOGENOM" id="CLU_2211932_0_0_1"/>
<dbReference type="Gene3D" id="3.40.50.1820">
    <property type="entry name" value="alpha/beta hydrolase"/>
    <property type="match status" value="1"/>
</dbReference>
<dbReference type="AlphaFoldDB" id="U5HDP4"/>
<name>U5HDP4_USTV1</name>
<dbReference type="InterPro" id="IPR029058">
    <property type="entry name" value="AB_hydrolase_fold"/>
</dbReference>